<evidence type="ECO:0000313" key="3">
    <source>
        <dbReference type="EMBL" id="CAB4364983.1"/>
    </source>
</evidence>
<evidence type="ECO:0000259" key="2">
    <source>
        <dbReference type="PROSITE" id="PS51819"/>
    </source>
</evidence>
<gene>
    <name evidence="4" type="ORF">UFOPK2656_02645</name>
    <name evidence="5" type="ORF">UFOPK3651_02639</name>
    <name evidence="6" type="ORF">UFOPK3931_02220</name>
    <name evidence="3" type="ORF">UFOPK4189_02742</name>
</gene>
<dbReference type="InterPro" id="IPR037523">
    <property type="entry name" value="VOC_core"/>
</dbReference>
<dbReference type="GO" id="GO:0004493">
    <property type="term" value="F:methylmalonyl-CoA epimerase activity"/>
    <property type="evidence" value="ECO:0007669"/>
    <property type="project" value="TreeGrafter"/>
</dbReference>
<sequence length="306" mass="33763">MGSTAVKPARRFLHICYCCHDVEPVTEFLVNGLGLRLVMRTPKEWGPGKILGIDRDTYGETTFVYDQRGARVSPAVEVQAWIDPALEGAPSLDPLEVGVKALGFSVRKIDETVARLTGMGCTVAFNGRSPFGLAARMVDATGVTIEIMENALLSEGHAQFRHLRVTSTNLDASLPFYERLGFALIERASFSEGSWAGAPEAVDGEFARLRLPDEPFEVQLVQWNTPASHGRHYANPQHAGLFRMALGVEDTRAAYEELKAEGVVFERPPMDVILNGTPVPEMWICFLNDPDGVPFEFVQRPRAAFK</sequence>
<dbReference type="InterPro" id="IPR004360">
    <property type="entry name" value="Glyas_Fos-R_dOase_dom"/>
</dbReference>
<dbReference type="GO" id="GO:0046872">
    <property type="term" value="F:metal ion binding"/>
    <property type="evidence" value="ECO:0007669"/>
    <property type="project" value="UniProtKB-KW"/>
</dbReference>
<keyword evidence="1" id="KW-0479">Metal-binding</keyword>
<dbReference type="PROSITE" id="PS51819">
    <property type="entry name" value="VOC"/>
    <property type="match status" value="1"/>
</dbReference>
<evidence type="ECO:0000313" key="6">
    <source>
        <dbReference type="EMBL" id="CAB5002134.1"/>
    </source>
</evidence>
<dbReference type="InterPro" id="IPR029068">
    <property type="entry name" value="Glyas_Bleomycin-R_OHBP_Dase"/>
</dbReference>
<dbReference type="EMBL" id="CAESGF010000022">
    <property type="protein sequence ID" value="CAB4364983.1"/>
    <property type="molecule type" value="Genomic_DNA"/>
</dbReference>
<dbReference type="PANTHER" id="PTHR43048:SF5">
    <property type="entry name" value="BLR5325 PROTEIN"/>
    <property type="match status" value="1"/>
</dbReference>
<accession>A0A6J6SRM1</accession>
<dbReference type="AlphaFoldDB" id="A0A6J6SRM1"/>
<evidence type="ECO:0000313" key="5">
    <source>
        <dbReference type="EMBL" id="CAB4947817.1"/>
    </source>
</evidence>
<dbReference type="EMBL" id="CAFBOL010000071">
    <property type="protein sequence ID" value="CAB5002134.1"/>
    <property type="molecule type" value="Genomic_DNA"/>
</dbReference>
<protein>
    <submittedName>
        <fullName evidence="4">Unannotated protein</fullName>
    </submittedName>
</protein>
<dbReference type="SUPFAM" id="SSF54593">
    <property type="entry name" value="Glyoxalase/Bleomycin resistance protein/Dihydroxybiphenyl dioxygenase"/>
    <property type="match status" value="2"/>
</dbReference>
<dbReference type="EMBL" id="CAFBMT010000019">
    <property type="protein sequence ID" value="CAB4947817.1"/>
    <property type="molecule type" value="Genomic_DNA"/>
</dbReference>
<dbReference type="EMBL" id="CAEZYF010000021">
    <property type="protein sequence ID" value="CAB4737434.1"/>
    <property type="molecule type" value="Genomic_DNA"/>
</dbReference>
<name>A0A6J6SRM1_9ZZZZ</name>
<organism evidence="4">
    <name type="scientific">freshwater metagenome</name>
    <dbReference type="NCBI Taxonomy" id="449393"/>
    <lineage>
        <taxon>unclassified sequences</taxon>
        <taxon>metagenomes</taxon>
        <taxon>ecological metagenomes</taxon>
    </lineage>
</organism>
<feature type="domain" description="VOC" evidence="2">
    <location>
        <begin position="159"/>
        <end position="300"/>
    </location>
</feature>
<evidence type="ECO:0000313" key="4">
    <source>
        <dbReference type="EMBL" id="CAB4737434.1"/>
    </source>
</evidence>
<proteinExistence type="predicted"/>
<dbReference type="InterPro" id="IPR051785">
    <property type="entry name" value="MMCE/EMCE_epimerase"/>
</dbReference>
<dbReference type="GO" id="GO:0046491">
    <property type="term" value="P:L-methylmalonyl-CoA metabolic process"/>
    <property type="evidence" value="ECO:0007669"/>
    <property type="project" value="TreeGrafter"/>
</dbReference>
<reference evidence="4" key="1">
    <citation type="submission" date="2020-05" db="EMBL/GenBank/DDBJ databases">
        <authorList>
            <person name="Chiriac C."/>
            <person name="Salcher M."/>
            <person name="Ghai R."/>
            <person name="Kavagutti S V."/>
        </authorList>
    </citation>
    <scope>NUCLEOTIDE SEQUENCE</scope>
</reference>
<evidence type="ECO:0000256" key="1">
    <source>
        <dbReference type="ARBA" id="ARBA00022723"/>
    </source>
</evidence>
<dbReference type="Pfam" id="PF00903">
    <property type="entry name" value="Glyoxalase"/>
    <property type="match status" value="1"/>
</dbReference>
<dbReference type="PANTHER" id="PTHR43048">
    <property type="entry name" value="METHYLMALONYL-COA EPIMERASE"/>
    <property type="match status" value="1"/>
</dbReference>
<dbReference type="Gene3D" id="3.10.180.10">
    <property type="entry name" value="2,3-Dihydroxybiphenyl 1,2-Dioxygenase, domain 1"/>
    <property type="match status" value="2"/>
</dbReference>